<gene>
    <name evidence="1" type="ORF">COT24_00990</name>
</gene>
<proteinExistence type="predicted"/>
<sequence length="75" mass="8806">MPFCWLPFVRPRWTSAGPLRVQKRTAVFYPFLRAIRYASGINWQNHDSLEFFFCQGIVSGHPLLDKGASWLFKMN</sequence>
<comment type="caution">
    <text evidence="1">The sequence shown here is derived from an EMBL/GenBank/DDBJ whole genome shotgun (WGS) entry which is preliminary data.</text>
</comment>
<protein>
    <submittedName>
        <fullName evidence="1">Uncharacterized protein</fullName>
    </submittedName>
</protein>
<dbReference type="AlphaFoldDB" id="A0A2H0YWN3"/>
<name>A0A2H0YWN3_9BACT</name>
<accession>A0A2H0YWN3</accession>
<evidence type="ECO:0000313" key="2">
    <source>
        <dbReference type="Proteomes" id="UP000231542"/>
    </source>
</evidence>
<dbReference type="Proteomes" id="UP000231542">
    <property type="component" value="Unassembled WGS sequence"/>
</dbReference>
<dbReference type="EMBL" id="PEXU01000012">
    <property type="protein sequence ID" value="PIS42908.1"/>
    <property type="molecule type" value="Genomic_DNA"/>
</dbReference>
<evidence type="ECO:0000313" key="1">
    <source>
        <dbReference type="EMBL" id="PIS42908.1"/>
    </source>
</evidence>
<reference evidence="1 2" key="1">
    <citation type="submission" date="2017-09" db="EMBL/GenBank/DDBJ databases">
        <title>Depth-based differentiation of microbial function through sediment-hosted aquifers and enrichment of novel symbionts in the deep terrestrial subsurface.</title>
        <authorList>
            <person name="Probst A.J."/>
            <person name="Ladd B."/>
            <person name="Jarett J.K."/>
            <person name="Geller-Mcgrath D.E."/>
            <person name="Sieber C.M."/>
            <person name="Emerson J.B."/>
            <person name="Anantharaman K."/>
            <person name="Thomas B.C."/>
            <person name="Malmstrom R."/>
            <person name="Stieglmeier M."/>
            <person name="Klingl A."/>
            <person name="Woyke T."/>
            <person name="Ryan C.M."/>
            <person name="Banfield J.F."/>
        </authorList>
    </citation>
    <scope>NUCLEOTIDE SEQUENCE [LARGE SCALE GENOMIC DNA]</scope>
    <source>
        <strain evidence="1">CG08_land_8_20_14_0_20_40_16</strain>
    </source>
</reference>
<organism evidence="1 2">
    <name type="scientific">Candidatus Kerfeldbacteria bacterium CG08_land_8_20_14_0_20_40_16</name>
    <dbReference type="NCBI Taxonomy" id="2014244"/>
    <lineage>
        <taxon>Bacteria</taxon>
        <taxon>Candidatus Kerfeldiibacteriota</taxon>
    </lineage>
</organism>